<feature type="compositionally biased region" description="Acidic residues" evidence="4">
    <location>
        <begin position="290"/>
        <end position="301"/>
    </location>
</feature>
<dbReference type="Proteomes" id="UP000001072">
    <property type="component" value="Unassembled WGS sequence"/>
</dbReference>
<dbReference type="AlphaFoldDB" id="F4RN68"/>
<dbReference type="STRING" id="747676.F4RN68"/>
<dbReference type="PANTHER" id="PTHR44267">
    <property type="entry name" value="WD REPEAT-CONTAINING PROTEIN 43"/>
    <property type="match status" value="1"/>
</dbReference>
<evidence type="ECO:0000259" key="5">
    <source>
        <dbReference type="Pfam" id="PF04003"/>
    </source>
</evidence>
<dbReference type="RefSeq" id="XP_007410486.1">
    <property type="nucleotide sequence ID" value="XM_007410424.1"/>
</dbReference>
<evidence type="ECO:0000313" key="7">
    <source>
        <dbReference type="Proteomes" id="UP000001072"/>
    </source>
</evidence>
<feature type="compositionally biased region" description="Acidic residues" evidence="4">
    <location>
        <begin position="340"/>
        <end position="385"/>
    </location>
</feature>
<evidence type="ECO:0000256" key="2">
    <source>
        <dbReference type="ARBA" id="ARBA00023242"/>
    </source>
</evidence>
<feature type="region of interest" description="Disordered" evidence="4">
    <location>
        <begin position="1"/>
        <end position="61"/>
    </location>
</feature>
<keyword evidence="2" id="KW-0539">Nucleus</keyword>
<dbReference type="InterPro" id="IPR007148">
    <property type="entry name" value="SSU_processome_Utp12"/>
</dbReference>
<sequence>MVTLTNGKRSKTQKTTSEKSHKDSMKSLPDKESSESSSSQDSDSDKENENGNGDEEPQPQESFADRLKILKINHDTPDQSSNQTHLRIPVNSLAQTLIQALNSSDHQLLETCLIQSNKQLISNTIQRIPTGLVHHLIEHLIIGLNKKRGGAGEGSTVSSVRRTRTLIEWVRQLLLVHMSYLITIPELVSKLTILHSSLQKRLNLHTKLLSLNGRLDLILNQIERNKSGNPQLELGLPSNKESFNSTKISKPNTTKAKQKSLKPPVKYVEGESTDDEDEDEVMDPKKSQDGSDEDSEDDGSIEDVVLGSESGSDDEDGSSDEDDLPQRKARGKVSVSEGLFDLEAELSGSEEDEDDEDDEDDQDEDDEDMADFIDDGSGDESDESD</sequence>
<feature type="domain" description="Small-subunit processome Utp12" evidence="5">
    <location>
        <begin position="105"/>
        <end position="219"/>
    </location>
</feature>
<dbReference type="PANTHER" id="PTHR44267:SF1">
    <property type="entry name" value="WD REPEAT-CONTAINING PROTEIN 43"/>
    <property type="match status" value="1"/>
</dbReference>
<protein>
    <recommendedName>
        <fullName evidence="5">Small-subunit processome Utp12 domain-containing protein</fullName>
    </recommendedName>
</protein>
<organism evidence="7">
    <name type="scientific">Melampsora larici-populina (strain 98AG31 / pathotype 3-4-7)</name>
    <name type="common">Poplar leaf rust fungus</name>
    <dbReference type="NCBI Taxonomy" id="747676"/>
    <lineage>
        <taxon>Eukaryota</taxon>
        <taxon>Fungi</taxon>
        <taxon>Dikarya</taxon>
        <taxon>Basidiomycota</taxon>
        <taxon>Pucciniomycotina</taxon>
        <taxon>Pucciniomycetes</taxon>
        <taxon>Pucciniales</taxon>
        <taxon>Melampsoraceae</taxon>
        <taxon>Melampsora</taxon>
    </lineage>
</organism>
<name>F4RN68_MELLP</name>
<feature type="compositionally biased region" description="Basic and acidic residues" evidence="4">
    <location>
        <begin position="16"/>
        <end position="34"/>
    </location>
</feature>
<dbReference type="GO" id="GO:0005730">
    <property type="term" value="C:nucleolus"/>
    <property type="evidence" value="ECO:0007669"/>
    <property type="project" value="TreeGrafter"/>
</dbReference>
<accession>F4RN68</accession>
<dbReference type="Pfam" id="PF04003">
    <property type="entry name" value="Utp12"/>
    <property type="match status" value="1"/>
</dbReference>
<comment type="subcellular location">
    <subcellularLocation>
        <location evidence="1">Nucleus</location>
    </subcellularLocation>
</comment>
<feature type="compositionally biased region" description="Acidic residues" evidence="4">
    <location>
        <begin position="271"/>
        <end position="281"/>
    </location>
</feature>
<dbReference type="InterPro" id="IPR052414">
    <property type="entry name" value="U3_snoRNA-assoc_WDR"/>
</dbReference>
<proteinExistence type="inferred from homology"/>
<dbReference type="GeneID" id="18931988"/>
<dbReference type="OrthoDB" id="30195at2759"/>
<evidence type="ECO:0000313" key="6">
    <source>
        <dbReference type="EMBL" id="EGG06248.1"/>
    </source>
</evidence>
<dbReference type="KEGG" id="mlr:MELLADRAFT_71984"/>
<dbReference type="HOGENOM" id="CLU_717803_0_0_1"/>
<evidence type="ECO:0000256" key="3">
    <source>
        <dbReference type="ARBA" id="ARBA00038335"/>
    </source>
</evidence>
<reference evidence="7" key="1">
    <citation type="journal article" date="2011" name="Proc. Natl. Acad. Sci. U.S.A.">
        <title>Obligate biotrophy features unraveled by the genomic analysis of rust fungi.</title>
        <authorList>
            <person name="Duplessis S."/>
            <person name="Cuomo C.A."/>
            <person name="Lin Y.-C."/>
            <person name="Aerts A."/>
            <person name="Tisserant E."/>
            <person name="Veneault-Fourrey C."/>
            <person name="Joly D.L."/>
            <person name="Hacquard S."/>
            <person name="Amselem J."/>
            <person name="Cantarel B.L."/>
            <person name="Chiu R."/>
            <person name="Coutinho P.M."/>
            <person name="Feau N."/>
            <person name="Field M."/>
            <person name="Frey P."/>
            <person name="Gelhaye E."/>
            <person name="Goldberg J."/>
            <person name="Grabherr M.G."/>
            <person name="Kodira C.D."/>
            <person name="Kohler A."/>
            <person name="Kuees U."/>
            <person name="Lindquist E.A."/>
            <person name="Lucas S.M."/>
            <person name="Mago R."/>
            <person name="Mauceli E."/>
            <person name="Morin E."/>
            <person name="Murat C."/>
            <person name="Pangilinan J.L."/>
            <person name="Park R."/>
            <person name="Pearson M."/>
            <person name="Quesneville H."/>
            <person name="Rouhier N."/>
            <person name="Sakthikumar S."/>
            <person name="Salamov A.A."/>
            <person name="Schmutz J."/>
            <person name="Selles B."/>
            <person name="Shapiro H."/>
            <person name="Tanguay P."/>
            <person name="Tuskan G.A."/>
            <person name="Henrissat B."/>
            <person name="Van de Peer Y."/>
            <person name="Rouze P."/>
            <person name="Ellis J.G."/>
            <person name="Dodds P.N."/>
            <person name="Schein J.E."/>
            <person name="Zhong S."/>
            <person name="Hamelin R.C."/>
            <person name="Grigoriev I.V."/>
            <person name="Szabo L.J."/>
            <person name="Martin F."/>
        </authorList>
    </citation>
    <scope>NUCLEOTIDE SEQUENCE [LARGE SCALE GENOMIC DNA]</scope>
    <source>
        <strain evidence="7">98AG31 / pathotype 3-4-7</strain>
    </source>
</reference>
<evidence type="ECO:0000256" key="1">
    <source>
        <dbReference type="ARBA" id="ARBA00004123"/>
    </source>
</evidence>
<feature type="compositionally biased region" description="Acidic residues" evidence="4">
    <location>
        <begin position="311"/>
        <end position="323"/>
    </location>
</feature>
<feature type="compositionally biased region" description="Polar residues" evidence="4">
    <location>
        <begin position="239"/>
        <end position="255"/>
    </location>
</feature>
<dbReference type="VEuPathDB" id="FungiDB:MELLADRAFT_71984"/>
<gene>
    <name evidence="6" type="ORF">MELLADRAFT_71984</name>
</gene>
<dbReference type="InParanoid" id="F4RN68"/>
<dbReference type="GO" id="GO:0000462">
    <property type="term" value="P:maturation of SSU-rRNA from tricistronic rRNA transcript (SSU-rRNA, 5.8S rRNA, LSU-rRNA)"/>
    <property type="evidence" value="ECO:0007669"/>
    <property type="project" value="TreeGrafter"/>
</dbReference>
<feature type="region of interest" description="Disordered" evidence="4">
    <location>
        <begin position="228"/>
        <end position="385"/>
    </location>
</feature>
<keyword evidence="7" id="KW-1185">Reference proteome</keyword>
<dbReference type="eggNOG" id="KOG4547">
    <property type="taxonomic scope" value="Eukaryota"/>
</dbReference>
<evidence type="ECO:0000256" key="4">
    <source>
        <dbReference type="SAM" id="MobiDB-lite"/>
    </source>
</evidence>
<dbReference type="EMBL" id="GL883109">
    <property type="protein sequence ID" value="EGG06248.1"/>
    <property type="molecule type" value="Genomic_DNA"/>
</dbReference>
<comment type="similarity">
    <text evidence="3">Belongs to the UTP5 family.</text>
</comment>